<evidence type="ECO:0000256" key="4">
    <source>
        <dbReference type="ARBA" id="ARBA00022840"/>
    </source>
</evidence>
<reference evidence="6" key="3">
    <citation type="submission" date="2025-09" db="UniProtKB">
        <authorList>
            <consortium name="Ensembl"/>
        </authorList>
    </citation>
    <scope>IDENTIFICATION</scope>
</reference>
<dbReference type="RefSeq" id="XP_031952637.1">
    <property type="nucleotide sequence ID" value="XM_032096746.1"/>
</dbReference>
<dbReference type="GeneID" id="116438108"/>
<dbReference type="Gene3D" id="1.10.510.10">
    <property type="entry name" value="Transferase(Phosphotransferase) domain 1"/>
    <property type="match status" value="1"/>
</dbReference>
<dbReference type="PROSITE" id="PS00107">
    <property type="entry name" value="PROTEIN_KINASE_ATP"/>
    <property type="match status" value="1"/>
</dbReference>
<dbReference type="SMART" id="SM00220">
    <property type="entry name" value="S_TKc"/>
    <property type="match status" value="1"/>
</dbReference>
<dbReference type="InterPro" id="IPR017441">
    <property type="entry name" value="Protein_kinase_ATP_BS"/>
</dbReference>
<dbReference type="CDD" id="cd06614">
    <property type="entry name" value="STKc_PAK"/>
    <property type="match status" value="1"/>
</dbReference>
<dbReference type="Gene3D" id="3.30.200.20">
    <property type="entry name" value="Phosphorylase Kinase, domain 1"/>
    <property type="match status" value="1"/>
</dbReference>
<dbReference type="PROSITE" id="PS00108">
    <property type="entry name" value="PROTEIN_KINASE_ST"/>
    <property type="match status" value="1"/>
</dbReference>
<evidence type="ECO:0000313" key="6">
    <source>
        <dbReference type="Ensembl" id="ENSCMUP00000030618.1"/>
    </source>
</evidence>
<protein>
    <recommendedName>
        <fullName evidence="2">non-specific serine/threonine protein kinase</fullName>
        <ecNumber evidence="2">2.7.11.1</ecNumber>
    </recommendedName>
</protein>
<reference evidence="6" key="2">
    <citation type="submission" date="2025-08" db="UniProtKB">
        <authorList>
            <consortium name="Ensembl"/>
        </authorList>
    </citation>
    <scope>IDENTIFICATION</scope>
</reference>
<dbReference type="PROSITE" id="PS50011">
    <property type="entry name" value="PROTEIN_KINASE_DOM"/>
    <property type="match status" value="1"/>
</dbReference>
<dbReference type="EC" id="2.7.11.1" evidence="2"/>
<dbReference type="OrthoDB" id="9217936at2759"/>
<organism evidence="6 7">
    <name type="scientific">Corvus moneduloides</name>
    <name type="common">New Caledonian crow</name>
    <dbReference type="NCBI Taxonomy" id="1196302"/>
    <lineage>
        <taxon>Eukaryota</taxon>
        <taxon>Metazoa</taxon>
        <taxon>Chordata</taxon>
        <taxon>Craniata</taxon>
        <taxon>Vertebrata</taxon>
        <taxon>Euteleostomi</taxon>
        <taxon>Archelosauria</taxon>
        <taxon>Archosauria</taxon>
        <taxon>Dinosauria</taxon>
        <taxon>Saurischia</taxon>
        <taxon>Theropoda</taxon>
        <taxon>Coelurosauria</taxon>
        <taxon>Aves</taxon>
        <taxon>Neognathae</taxon>
        <taxon>Neoaves</taxon>
        <taxon>Telluraves</taxon>
        <taxon>Australaves</taxon>
        <taxon>Passeriformes</taxon>
        <taxon>Corvoidea</taxon>
        <taxon>Corvidae</taxon>
        <taxon>Corvus</taxon>
    </lineage>
</organism>
<dbReference type="GO" id="GO:0005524">
    <property type="term" value="F:ATP binding"/>
    <property type="evidence" value="ECO:0007669"/>
    <property type="project" value="UniProtKB-UniRule"/>
</dbReference>
<dbReference type="SUPFAM" id="SSF56112">
    <property type="entry name" value="Protein kinase-like (PK-like)"/>
    <property type="match status" value="1"/>
</dbReference>
<dbReference type="InterPro" id="IPR011009">
    <property type="entry name" value="Kinase-like_dom_sf"/>
</dbReference>
<reference evidence="7" key="1">
    <citation type="submission" date="2019-10" db="EMBL/GenBank/DDBJ databases">
        <title>Corvus moneduloides (New Caledonian crow) genome, bCorMon1, primary haplotype.</title>
        <authorList>
            <person name="Rutz C."/>
            <person name="Fungtammasan C."/>
            <person name="Mountcastle J."/>
            <person name="Formenti G."/>
            <person name="Chow W."/>
            <person name="Howe K."/>
            <person name="Steele M.P."/>
            <person name="Fernandes J."/>
            <person name="Gilbert M.T.P."/>
            <person name="Fedrigo O."/>
            <person name="Jarvis E.D."/>
            <person name="Gemmell N."/>
        </authorList>
    </citation>
    <scope>NUCLEOTIDE SEQUENCE [LARGE SCALE GENOMIC DNA]</scope>
</reference>
<dbReference type="Pfam" id="PF00069">
    <property type="entry name" value="Pkinase"/>
    <property type="match status" value="1"/>
</dbReference>
<dbReference type="PANTHER" id="PTHR45832:SF22">
    <property type="entry name" value="SERINE_THREONINE-PROTEIN KINASE SAMKA-RELATED"/>
    <property type="match status" value="1"/>
</dbReference>
<dbReference type="OMA" id="VCEPDSK"/>
<evidence type="ECO:0000256" key="3">
    <source>
        <dbReference type="ARBA" id="ARBA00022741"/>
    </source>
</evidence>
<keyword evidence="7" id="KW-1185">Reference proteome</keyword>
<keyword evidence="4" id="KW-0067">ATP-binding</keyword>
<sequence>MFPPPEMLLLEKEHEQIALSELPCQTWGELFPAREQLEQLRQQVEEPQENGQNIKAEPQAELPEAQSDIKAAKRRNKEDIRSIQEEKNLHQHRSDLQDQVSVRAEATPLMKYPLSCFLQNFNKQLQAELQATETRLRAREKRLDGKTKVAREKLDVLLQEQEALEKQVEVLTSHLAACKDFQQVIGHKEPQGWCGAQELSQPDLLQLEPVLKMAEEMRTQWEEIYTGSLMEPAPAAAAALSKGAFAPQPEKWSLGSLLSSNTDTASSRQQEMEDDSLELLRKMVSMENPVMKYTELENIGSGGFGSVCRAFDNATGGEVAIKKINLQGLTSKELTVNELMVMKMNRNPNLVNYLDSYLVDDELWLVMEYMDGGSLRDVISKTYLSEDEMAAVSRECLQGLDFLHSNHVIHRDVKSCNILLRTDGSVKLADFGLSAQLTAEENQRSSVVGTSWWMAPEVVTGQPYGPKVDIWSLGIVGIEMVERQVPHWNESPISAELLLATGGTPQLRQPKLFSASLRDFLSCCLQTNEEWRWSAKELLQHQFITSVKSVSSLVPLIISVKKRKEEERL</sequence>
<dbReference type="InterPro" id="IPR008271">
    <property type="entry name" value="Ser/Thr_kinase_AS"/>
</dbReference>
<dbReference type="Ensembl" id="ENSCMUT00000036594.1">
    <property type="protein sequence ID" value="ENSCMUP00000030618.1"/>
    <property type="gene ID" value="ENSCMUG00000017135.1"/>
</dbReference>
<comment type="similarity">
    <text evidence="1">Belongs to the protein kinase superfamily. STE Ser/Thr protein kinase family. STE20 subfamily.</text>
</comment>
<feature type="domain" description="Protein kinase" evidence="5">
    <location>
        <begin position="293"/>
        <end position="544"/>
    </location>
</feature>
<proteinExistence type="inferred from homology"/>
<dbReference type="PANTHER" id="PTHR45832">
    <property type="entry name" value="SERINE/THREONINE-PROTEIN KINASE SAMKA-RELATED-RELATED"/>
    <property type="match status" value="1"/>
</dbReference>
<dbReference type="AlphaFoldDB" id="A0A8U7NT79"/>
<dbReference type="InterPro" id="IPR051931">
    <property type="entry name" value="PAK3-like"/>
</dbReference>
<evidence type="ECO:0000313" key="7">
    <source>
        <dbReference type="Proteomes" id="UP000694553"/>
    </source>
</evidence>
<evidence type="ECO:0000256" key="1">
    <source>
        <dbReference type="ARBA" id="ARBA00008874"/>
    </source>
</evidence>
<name>A0A8U7NT79_CORMO</name>
<dbReference type="InterPro" id="IPR000719">
    <property type="entry name" value="Prot_kinase_dom"/>
</dbReference>
<evidence type="ECO:0000256" key="2">
    <source>
        <dbReference type="ARBA" id="ARBA00012513"/>
    </source>
</evidence>
<keyword evidence="3" id="KW-0547">Nucleotide-binding</keyword>
<accession>A0A8U7NT79</accession>
<dbReference type="FunFam" id="1.10.510.10:FF:000421">
    <property type="entry name" value="Serine/threonine-protein kinase PAK 6"/>
    <property type="match status" value="1"/>
</dbReference>
<dbReference type="Proteomes" id="UP000694553">
    <property type="component" value="Unassembled WGS sequence"/>
</dbReference>
<dbReference type="GO" id="GO:0004674">
    <property type="term" value="F:protein serine/threonine kinase activity"/>
    <property type="evidence" value="ECO:0007669"/>
    <property type="project" value="UniProtKB-EC"/>
</dbReference>
<gene>
    <name evidence="6" type="primary">LOC116438108</name>
</gene>
<evidence type="ECO:0000259" key="5">
    <source>
        <dbReference type="PROSITE" id="PS50011"/>
    </source>
</evidence>